<evidence type="ECO:0000256" key="1">
    <source>
        <dbReference type="ARBA" id="ARBA00009129"/>
    </source>
</evidence>
<comment type="similarity">
    <text evidence="1">Belongs to the UPF0337 (CsbD) family.</text>
</comment>
<gene>
    <name evidence="4" type="ORF">ACFQAU_13095</name>
</gene>
<dbReference type="InterPro" id="IPR036629">
    <property type="entry name" value="YjbJ_sf"/>
</dbReference>
<reference evidence="5" key="1">
    <citation type="journal article" date="2019" name="Int. J. Syst. Evol. Microbiol.">
        <title>The Global Catalogue of Microorganisms (GCM) 10K type strain sequencing project: providing services to taxonomists for standard genome sequencing and annotation.</title>
        <authorList>
            <consortium name="The Broad Institute Genomics Platform"/>
            <consortium name="The Broad Institute Genome Sequencing Center for Infectious Disease"/>
            <person name="Wu L."/>
            <person name="Ma J."/>
        </authorList>
    </citation>
    <scope>NUCLEOTIDE SEQUENCE [LARGE SCALE GENOMIC DNA]</scope>
    <source>
        <strain evidence="5">NBRC 111368</strain>
    </source>
</reference>
<accession>A0ABW1YZI4</accession>
<feature type="domain" description="CsbD-like" evidence="3">
    <location>
        <begin position="5"/>
        <end position="56"/>
    </location>
</feature>
<proteinExistence type="inferred from homology"/>
<comment type="caution">
    <text evidence="4">The sequence shown here is derived from an EMBL/GenBank/DDBJ whole genome shotgun (WGS) entry which is preliminary data.</text>
</comment>
<organism evidence="4 5">
    <name type="scientific">Sulfitobacter profundi</name>
    <dbReference type="NCBI Taxonomy" id="2679961"/>
    <lineage>
        <taxon>Bacteria</taxon>
        <taxon>Pseudomonadati</taxon>
        <taxon>Pseudomonadota</taxon>
        <taxon>Alphaproteobacteria</taxon>
        <taxon>Rhodobacterales</taxon>
        <taxon>Roseobacteraceae</taxon>
        <taxon>Sulfitobacter</taxon>
    </lineage>
</organism>
<name>A0ABW1YZI4_9RHOB</name>
<evidence type="ECO:0000256" key="2">
    <source>
        <dbReference type="SAM" id="MobiDB-lite"/>
    </source>
</evidence>
<keyword evidence="5" id="KW-1185">Reference proteome</keyword>
<feature type="region of interest" description="Disordered" evidence="2">
    <location>
        <begin position="1"/>
        <end position="57"/>
    </location>
</feature>
<dbReference type="SUPFAM" id="SSF69047">
    <property type="entry name" value="Hypothetical protein YjbJ"/>
    <property type="match status" value="1"/>
</dbReference>
<evidence type="ECO:0000313" key="5">
    <source>
        <dbReference type="Proteomes" id="UP001596403"/>
    </source>
</evidence>
<sequence>MANEDQAKGKVKDIGGKVKEEVGDAANKDDLKNEGQADQAEGKVQKGVGDAKEKLSD</sequence>
<dbReference type="Proteomes" id="UP001596403">
    <property type="component" value="Unassembled WGS sequence"/>
</dbReference>
<dbReference type="EMBL" id="JBHSWA010000001">
    <property type="protein sequence ID" value="MFC6642499.1"/>
    <property type="molecule type" value="Genomic_DNA"/>
</dbReference>
<dbReference type="Gene3D" id="1.10.1470.10">
    <property type="entry name" value="YjbJ"/>
    <property type="match status" value="1"/>
</dbReference>
<evidence type="ECO:0000313" key="4">
    <source>
        <dbReference type="EMBL" id="MFC6642499.1"/>
    </source>
</evidence>
<dbReference type="RefSeq" id="WP_132445071.1">
    <property type="nucleotide sequence ID" value="NZ_JBHSWA010000001.1"/>
</dbReference>
<protein>
    <submittedName>
        <fullName evidence="4">CsbD family protein</fullName>
    </submittedName>
</protein>
<dbReference type="Pfam" id="PF05532">
    <property type="entry name" value="CsbD"/>
    <property type="match status" value="1"/>
</dbReference>
<dbReference type="InterPro" id="IPR008462">
    <property type="entry name" value="CsbD"/>
</dbReference>
<evidence type="ECO:0000259" key="3">
    <source>
        <dbReference type="Pfam" id="PF05532"/>
    </source>
</evidence>